<dbReference type="InterPro" id="IPR052228">
    <property type="entry name" value="Sec_Metab_Biosynth_Oxidored"/>
</dbReference>
<dbReference type="PANTHER" id="PTHR47534:SF3">
    <property type="entry name" value="ALCOHOL DEHYDROGENASE-LIKE C-TERMINAL DOMAIN-CONTAINING PROTEIN"/>
    <property type="match status" value="1"/>
</dbReference>
<dbReference type="GO" id="GO:0016491">
    <property type="term" value="F:oxidoreductase activity"/>
    <property type="evidence" value="ECO:0007669"/>
    <property type="project" value="UniProtKB-KW"/>
</dbReference>
<evidence type="ECO:0000313" key="2">
    <source>
        <dbReference type="EMBL" id="CEO55572.1"/>
    </source>
</evidence>
<dbReference type="EMBL" id="CDPU01000054">
    <property type="protein sequence ID" value="CEO55572.1"/>
    <property type="molecule type" value="Genomic_DNA"/>
</dbReference>
<keyword evidence="1" id="KW-0560">Oxidoreductase</keyword>
<dbReference type="PANTHER" id="PTHR47534">
    <property type="entry name" value="YALI0E05731P"/>
    <property type="match status" value="1"/>
</dbReference>
<gene>
    <name evidence="2" type="ORF">BN869_000011630_1</name>
</gene>
<dbReference type="InterPro" id="IPR036291">
    <property type="entry name" value="NAD(P)-bd_dom_sf"/>
</dbReference>
<proteinExistence type="predicted"/>
<evidence type="ECO:0008006" key="3">
    <source>
        <dbReference type="Google" id="ProtNLM"/>
    </source>
</evidence>
<dbReference type="AlphaFoldDB" id="A0A0B7KJE6"/>
<name>A0A0B7KJE6_BIOOC</name>
<reference evidence="2" key="1">
    <citation type="submission" date="2015-01" db="EMBL/GenBank/DDBJ databases">
        <authorList>
            <person name="Durling Mikael"/>
        </authorList>
    </citation>
    <scope>NUCLEOTIDE SEQUENCE</scope>
</reference>
<evidence type="ECO:0000256" key="1">
    <source>
        <dbReference type="ARBA" id="ARBA00023002"/>
    </source>
</evidence>
<sequence length="334" mass="35926">MAPITKVKQSNTESLPAFIPDDMVAVFIGATSGIGEATLKQFVIAAKGKSPRVYVVGRSAVKSAPLLEELQRTDPAAKIEFIEKDGSLLQDIEAATSLIRKSETKVDLLFISIGFISFEGRIETSEGLEPSMTTRFYSRALAIQQLLPLLNNSENPHVSNVLAGGMESSIDLDDLDLAKPGNYSIAKSAVHSATMLTLMLEKWAQENPKISFVHSYPGIVRTPILSRASRGISGILLRNVVSPLVNTFFATSADDSGARSLFQATNARYTVDVNTSLSPPIPEGLSKATMTSGGVFLVNQNSEVIGNEKMLKESRISSAGLVATHFENILARVL</sequence>
<protein>
    <recommendedName>
        <fullName evidence="3">Ketoreductase (KR) domain-containing protein</fullName>
    </recommendedName>
</protein>
<accession>A0A0B7KJE6</accession>
<dbReference type="InterPro" id="IPR002347">
    <property type="entry name" value="SDR_fam"/>
</dbReference>
<organism evidence="2">
    <name type="scientific">Bionectria ochroleuca</name>
    <name type="common">Gliocladium roseum</name>
    <dbReference type="NCBI Taxonomy" id="29856"/>
    <lineage>
        <taxon>Eukaryota</taxon>
        <taxon>Fungi</taxon>
        <taxon>Dikarya</taxon>
        <taxon>Ascomycota</taxon>
        <taxon>Pezizomycotina</taxon>
        <taxon>Sordariomycetes</taxon>
        <taxon>Hypocreomycetidae</taxon>
        <taxon>Hypocreales</taxon>
        <taxon>Bionectriaceae</taxon>
        <taxon>Clonostachys</taxon>
    </lineage>
</organism>
<dbReference type="SUPFAM" id="SSF51735">
    <property type="entry name" value="NAD(P)-binding Rossmann-fold domains"/>
    <property type="match status" value="1"/>
</dbReference>
<dbReference type="Gene3D" id="3.40.50.720">
    <property type="entry name" value="NAD(P)-binding Rossmann-like Domain"/>
    <property type="match status" value="1"/>
</dbReference>
<dbReference type="Pfam" id="PF00106">
    <property type="entry name" value="adh_short"/>
    <property type="match status" value="1"/>
</dbReference>